<evidence type="ECO:0000256" key="2">
    <source>
        <dbReference type="SAM" id="MobiDB-lite"/>
    </source>
</evidence>
<dbReference type="Gene3D" id="1.10.260.40">
    <property type="entry name" value="lambda repressor-like DNA-binding domains"/>
    <property type="match status" value="1"/>
</dbReference>
<dbReference type="InterPro" id="IPR014710">
    <property type="entry name" value="RmlC-like_jellyroll"/>
</dbReference>
<dbReference type="InterPro" id="IPR050807">
    <property type="entry name" value="TransReg_Diox_bact_type"/>
</dbReference>
<keyword evidence="1" id="KW-0238">DNA-binding</keyword>
<evidence type="ECO:0000256" key="1">
    <source>
        <dbReference type="ARBA" id="ARBA00023125"/>
    </source>
</evidence>
<reference evidence="5" key="1">
    <citation type="journal article" date="2019" name="Int. J. Syst. Evol. Microbiol.">
        <title>The Global Catalogue of Microorganisms (GCM) 10K type strain sequencing project: providing services to taxonomists for standard genome sequencing and annotation.</title>
        <authorList>
            <consortium name="The Broad Institute Genomics Platform"/>
            <consortium name="The Broad Institute Genome Sequencing Center for Infectious Disease"/>
            <person name="Wu L."/>
            <person name="Ma J."/>
        </authorList>
    </citation>
    <scope>NUCLEOTIDE SEQUENCE [LARGE SCALE GENOMIC DNA]</scope>
    <source>
        <strain evidence="5">NBRC 101365</strain>
    </source>
</reference>
<dbReference type="PANTHER" id="PTHR46797">
    <property type="entry name" value="HTH-TYPE TRANSCRIPTIONAL REGULATOR"/>
    <property type="match status" value="1"/>
</dbReference>
<feature type="region of interest" description="Disordered" evidence="2">
    <location>
        <begin position="1"/>
        <end position="22"/>
    </location>
</feature>
<evidence type="ECO:0000259" key="3">
    <source>
        <dbReference type="PROSITE" id="PS50943"/>
    </source>
</evidence>
<dbReference type="Proteomes" id="UP001156882">
    <property type="component" value="Unassembled WGS sequence"/>
</dbReference>
<sequence>MTKRVVAPTPRTAPAPAVGHGDPVAVSLPYADPIDPGEGESLFSDAFPTRSFPSGAVMPAQDPHALGGARDNILEVAIGREVRAFRNKLGITVADLAAATGLSLGMLSKIENGVTSPSLTTLQTLSRALGVPVTAFFRRFEERREAVFVKAGEGLLIERRGTRAGHQYRLLGHNSGNTGRVVVEPYVITLTEESDVFPLFQHSGLEFIYMLEGEVIYRHADKLYHLTPGDSLFFDADAPHGPDEMKQLPIRFLSIISYPKDEV</sequence>
<name>A0ABQ6CYD5_9HYPH</name>
<keyword evidence="5" id="KW-1185">Reference proteome</keyword>
<dbReference type="RefSeq" id="WP_284316157.1">
    <property type="nucleotide sequence ID" value="NZ_BSPC01000069.1"/>
</dbReference>
<dbReference type="InterPro" id="IPR013096">
    <property type="entry name" value="Cupin_2"/>
</dbReference>
<dbReference type="PANTHER" id="PTHR46797:SF1">
    <property type="entry name" value="METHYLPHOSPHONATE SYNTHASE"/>
    <property type="match status" value="1"/>
</dbReference>
<dbReference type="CDD" id="cd00093">
    <property type="entry name" value="HTH_XRE"/>
    <property type="match status" value="1"/>
</dbReference>
<dbReference type="InterPro" id="IPR001387">
    <property type="entry name" value="Cro/C1-type_HTH"/>
</dbReference>
<dbReference type="InterPro" id="IPR011051">
    <property type="entry name" value="RmlC_Cupin_sf"/>
</dbReference>
<dbReference type="SUPFAM" id="SSF51182">
    <property type="entry name" value="RmlC-like cupins"/>
    <property type="match status" value="1"/>
</dbReference>
<evidence type="ECO:0000313" key="5">
    <source>
        <dbReference type="Proteomes" id="UP001156882"/>
    </source>
</evidence>
<organism evidence="4 5">
    <name type="scientific">Labrys miyagiensis</name>
    <dbReference type="NCBI Taxonomy" id="346912"/>
    <lineage>
        <taxon>Bacteria</taxon>
        <taxon>Pseudomonadati</taxon>
        <taxon>Pseudomonadota</taxon>
        <taxon>Alphaproteobacteria</taxon>
        <taxon>Hyphomicrobiales</taxon>
        <taxon>Xanthobacteraceae</taxon>
        <taxon>Labrys</taxon>
    </lineage>
</organism>
<dbReference type="Gene3D" id="2.60.120.10">
    <property type="entry name" value="Jelly Rolls"/>
    <property type="match status" value="1"/>
</dbReference>
<dbReference type="EMBL" id="BSPC01000069">
    <property type="protein sequence ID" value="GLS23241.1"/>
    <property type="molecule type" value="Genomic_DNA"/>
</dbReference>
<dbReference type="InterPro" id="IPR010982">
    <property type="entry name" value="Lambda_DNA-bd_dom_sf"/>
</dbReference>
<protein>
    <submittedName>
        <fullName evidence="4">MerR family transcriptional regulator</fullName>
    </submittedName>
</protein>
<gene>
    <name evidence="4" type="ORF">GCM10007874_62610</name>
</gene>
<feature type="domain" description="HTH cro/C1-type" evidence="3">
    <location>
        <begin position="82"/>
        <end position="136"/>
    </location>
</feature>
<dbReference type="CDD" id="cd02209">
    <property type="entry name" value="cupin_XRE_C"/>
    <property type="match status" value="1"/>
</dbReference>
<accession>A0ABQ6CYD5</accession>
<comment type="caution">
    <text evidence="4">The sequence shown here is derived from an EMBL/GenBank/DDBJ whole genome shotgun (WGS) entry which is preliminary data.</text>
</comment>
<dbReference type="SMART" id="SM00530">
    <property type="entry name" value="HTH_XRE"/>
    <property type="match status" value="1"/>
</dbReference>
<evidence type="ECO:0000313" key="4">
    <source>
        <dbReference type="EMBL" id="GLS23241.1"/>
    </source>
</evidence>
<dbReference type="Pfam" id="PF01381">
    <property type="entry name" value="HTH_3"/>
    <property type="match status" value="1"/>
</dbReference>
<dbReference type="Pfam" id="PF07883">
    <property type="entry name" value="Cupin_2"/>
    <property type="match status" value="1"/>
</dbReference>
<proteinExistence type="predicted"/>
<feature type="compositionally biased region" description="Low complexity" evidence="2">
    <location>
        <begin position="1"/>
        <end position="18"/>
    </location>
</feature>
<dbReference type="PROSITE" id="PS50943">
    <property type="entry name" value="HTH_CROC1"/>
    <property type="match status" value="1"/>
</dbReference>
<dbReference type="SUPFAM" id="SSF47413">
    <property type="entry name" value="lambda repressor-like DNA-binding domains"/>
    <property type="match status" value="1"/>
</dbReference>